<dbReference type="GO" id="GO:0016787">
    <property type="term" value="F:hydrolase activity"/>
    <property type="evidence" value="ECO:0007669"/>
    <property type="project" value="UniProtKB-KW"/>
</dbReference>
<reference evidence="1 2" key="1">
    <citation type="submission" date="2024-06" db="EMBL/GenBank/DDBJ databases">
        <title>The Natural Products Discovery Center: Release of the First 8490 Sequenced Strains for Exploring Actinobacteria Biosynthetic Diversity.</title>
        <authorList>
            <person name="Kalkreuter E."/>
            <person name="Kautsar S.A."/>
            <person name="Yang D."/>
            <person name="Bader C.D."/>
            <person name="Teijaro C.N."/>
            <person name="Fluegel L."/>
            <person name="Davis C.M."/>
            <person name="Simpson J.R."/>
            <person name="Lauterbach L."/>
            <person name="Steele A.D."/>
            <person name="Gui C."/>
            <person name="Meng S."/>
            <person name="Li G."/>
            <person name="Viehrig K."/>
            <person name="Ye F."/>
            <person name="Su P."/>
            <person name="Kiefer A.F."/>
            <person name="Nichols A."/>
            <person name="Cepeda A.J."/>
            <person name="Yan W."/>
            <person name="Fan B."/>
            <person name="Jiang Y."/>
            <person name="Adhikari A."/>
            <person name="Zheng C.-J."/>
            <person name="Schuster L."/>
            <person name="Cowan T.M."/>
            <person name="Smanski M.J."/>
            <person name="Chevrette M.G."/>
            <person name="De Carvalho L.P.S."/>
            <person name="Shen B."/>
        </authorList>
    </citation>
    <scope>NUCLEOTIDE SEQUENCE [LARGE SCALE GENOMIC DNA]</scope>
    <source>
        <strain evidence="1 2">NPDC006434</strain>
    </source>
</reference>
<keyword evidence="1" id="KW-0378">Hydrolase</keyword>
<protein>
    <submittedName>
        <fullName evidence="1">Alpha/beta hydrolase</fullName>
    </submittedName>
</protein>
<dbReference type="InterPro" id="IPR029058">
    <property type="entry name" value="AB_hydrolase_fold"/>
</dbReference>
<dbReference type="Gene3D" id="3.40.50.1820">
    <property type="entry name" value="alpha/beta hydrolase"/>
    <property type="match status" value="1"/>
</dbReference>
<evidence type="ECO:0000313" key="1">
    <source>
        <dbReference type="EMBL" id="MET9848480.1"/>
    </source>
</evidence>
<sequence>MTETPPTSTHTPRAFLVLHGWQNHRPVVHWQYWLADRLADLGHEVVYPQLPEADDPDLERWLAELDALLGELAGRRVTVVCHSLACLLWLHAVARDDVLSGPVERVLLVAPPSAEVALENPEIAEFAPPPLTPERVAAAAATTRVVGTDNDPYCPQGAAAAYAAPLGLPADVLPGEAHLNPDSGYGPWPSMLDWCLAASSDGYAEMAVQDRSAQRADASGT</sequence>
<dbReference type="RefSeq" id="WP_355400422.1">
    <property type="nucleotide sequence ID" value="NZ_JBEGHN010000061.1"/>
</dbReference>
<dbReference type="EMBL" id="JBEXPZ010000041">
    <property type="protein sequence ID" value="MET9848480.1"/>
    <property type="molecule type" value="Genomic_DNA"/>
</dbReference>
<comment type="caution">
    <text evidence="1">The sequence shown here is derived from an EMBL/GenBank/DDBJ whole genome shotgun (WGS) entry which is preliminary data.</text>
</comment>
<name>A0ABV2V666_9ACTN</name>
<keyword evidence="2" id="KW-1185">Reference proteome</keyword>
<accession>A0ABV2V666</accession>
<dbReference type="Proteomes" id="UP001550210">
    <property type="component" value="Unassembled WGS sequence"/>
</dbReference>
<dbReference type="InterPro" id="IPR010662">
    <property type="entry name" value="RBBP9/YdeN"/>
</dbReference>
<evidence type="ECO:0000313" key="2">
    <source>
        <dbReference type="Proteomes" id="UP001550210"/>
    </source>
</evidence>
<proteinExistence type="predicted"/>
<dbReference type="Pfam" id="PF06821">
    <property type="entry name" value="Ser_hydrolase"/>
    <property type="match status" value="1"/>
</dbReference>
<dbReference type="SUPFAM" id="SSF53474">
    <property type="entry name" value="alpha/beta-Hydrolases"/>
    <property type="match status" value="1"/>
</dbReference>
<gene>
    <name evidence="1" type="ORF">ABZZ21_28850</name>
</gene>
<organism evidence="1 2">
    <name type="scientific">Streptomyces ossamyceticus</name>
    <dbReference type="NCBI Taxonomy" id="249581"/>
    <lineage>
        <taxon>Bacteria</taxon>
        <taxon>Bacillati</taxon>
        <taxon>Actinomycetota</taxon>
        <taxon>Actinomycetes</taxon>
        <taxon>Kitasatosporales</taxon>
        <taxon>Streptomycetaceae</taxon>
        <taxon>Streptomyces</taxon>
    </lineage>
</organism>